<evidence type="ECO:0000256" key="1">
    <source>
        <dbReference type="ARBA" id="ARBA00022884"/>
    </source>
</evidence>
<accession>A0ABS8SF10</accession>
<evidence type="ECO:0000313" key="5">
    <source>
        <dbReference type="Proteomes" id="UP000823775"/>
    </source>
</evidence>
<protein>
    <recommendedName>
        <fullName evidence="3">RRM domain-containing protein</fullName>
    </recommendedName>
</protein>
<dbReference type="SUPFAM" id="SSF54928">
    <property type="entry name" value="RNA-binding domain, RBD"/>
    <property type="match status" value="1"/>
</dbReference>
<feature type="region of interest" description="Disordered" evidence="2">
    <location>
        <begin position="233"/>
        <end position="274"/>
    </location>
</feature>
<evidence type="ECO:0000256" key="2">
    <source>
        <dbReference type="SAM" id="MobiDB-lite"/>
    </source>
</evidence>
<feature type="compositionally biased region" description="Polar residues" evidence="2">
    <location>
        <begin position="265"/>
        <end position="274"/>
    </location>
</feature>
<evidence type="ECO:0000313" key="4">
    <source>
        <dbReference type="EMBL" id="MCD7457380.1"/>
    </source>
</evidence>
<feature type="region of interest" description="Disordered" evidence="2">
    <location>
        <begin position="184"/>
        <end position="204"/>
    </location>
</feature>
<dbReference type="Pfam" id="PF00076">
    <property type="entry name" value="RRM_1"/>
    <property type="match status" value="1"/>
</dbReference>
<comment type="caution">
    <text evidence="4">The sequence shown here is derived from an EMBL/GenBank/DDBJ whole genome shotgun (WGS) entry which is preliminary data.</text>
</comment>
<dbReference type="Proteomes" id="UP000823775">
    <property type="component" value="Unassembled WGS sequence"/>
</dbReference>
<dbReference type="Gene3D" id="3.30.70.330">
    <property type="match status" value="1"/>
</dbReference>
<dbReference type="PANTHER" id="PTHR23189">
    <property type="entry name" value="RNA RECOGNITION MOTIF-CONTAINING"/>
    <property type="match status" value="1"/>
</dbReference>
<dbReference type="InterPro" id="IPR000504">
    <property type="entry name" value="RRM_dom"/>
</dbReference>
<dbReference type="InterPro" id="IPR035979">
    <property type="entry name" value="RBD_domain_sf"/>
</dbReference>
<keyword evidence="5" id="KW-1185">Reference proteome</keyword>
<sequence length="274" mass="29134">MGLTLVGLPNHTDDLEEYDIFGSGGGFELESDGQEHLNLGISRVSLADPVGSNGAAIYGSSNGGTTRQPSDKDVNQGTLVVFNLDPSVSNDDLRQIFGAYGEIKEIRETLSTRSTISLSNITYVRAAEAALSLVLQSAQEPEQDDSWTFRIHRVPTGTFPLCYLIVWALLIFLAGNWPKFGSPIEHGSTQSPGTPPGFTSPSPTVGNNLHGLASILHPRASNTLRVAPIGEDRSMSGHADFRNGSNHGAPFPQSQSFPEPKISQFGGTVSSLGA</sequence>
<keyword evidence="1" id="KW-0694">RNA-binding</keyword>
<proteinExistence type="predicted"/>
<dbReference type="InterPro" id="IPR012677">
    <property type="entry name" value="Nucleotide-bd_a/b_plait_sf"/>
</dbReference>
<gene>
    <name evidence="4" type="ORF">HAX54_035003</name>
</gene>
<reference evidence="4 5" key="1">
    <citation type="journal article" date="2021" name="BMC Genomics">
        <title>Datura genome reveals duplications of psychoactive alkaloid biosynthetic genes and high mutation rate following tissue culture.</title>
        <authorList>
            <person name="Rajewski A."/>
            <person name="Carter-House D."/>
            <person name="Stajich J."/>
            <person name="Litt A."/>
        </authorList>
    </citation>
    <scope>NUCLEOTIDE SEQUENCE [LARGE SCALE GENOMIC DNA]</scope>
    <source>
        <strain evidence="4">AR-01</strain>
    </source>
</reference>
<evidence type="ECO:0000259" key="3">
    <source>
        <dbReference type="Pfam" id="PF00076"/>
    </source>
</evidence>
<feature type="compositionally biased region" description="Low complexity" evidence="2">
    <location>
        <begin position="187"/>
        <end position="204"/>
    </location>
</feature>
<organism evidence="4 5">
    <name type="scientific">Datura stramonium</name>
    <name type="common">Jimsonweed</name>
    <name type="synonym">Common thornapple</name>
    <dbReference type="NCBI Taxonomy" id="4076"/>
    <lineage>
        <taxon>Eukaryota</taxon>
        <taxon>Viridiplantae</taxon>
        <taxon>Streptophyta</taxon>
        <taxon>Embryophyta</taxon>
        <taxon>Tracheophyta</taxon>
        <taxon>Spermatophyta</taxon>
        <taxon>Magnoliopsida</taxon>
        <taxon>eudicotyledons</taxon>
        <taxon>Gunneridae</taxon>
        <taxon>Pentapetalae</taxon>
        <taxon>asterids</taxon>
        <taxon>lamiids</taxon>
        <taxon>Solanales</taxon>
        <taxon>Solanaceae</taxon>
        <taxon>Solanoideae</taxon>
        <taxon>Datureae</taxon>
        <taxon>Datura</taxon>
    </lineage>
</organism>
<name>A0ABS8SF10_DATST</name>
<dbReference type="EMBL" id="JACEIK010000455">
    <property type="protein sequence ID" value="MCD7457380.1"/>
    <property type="molecule type" value="Genomic_DNA"/>
</dbReference>
<feature type="domain" description="RRM" evidence="3">
    <location>
        <begin position="79"/>
        <end position="107"/>
    </location>
</feature>